<comment type="caution">
    <text evidence="2">The sequence shown here is derived from an EMBL/GenBank/DDBJ whole genome shotgun (WGS) entry which is preliminary data.</text>
</comment>
<gene>
    <name evidence="2" type="ORF">DJFAAGMI_01111</name>
</gene>
<dbReference type="Proteomes" id="UP001647436">
    <property type="component" value="Unassembled WGS sequence"/>
</dbReference>
<evidence type="ECO:0000313" key="3">
    <source>
        <dbReference type="Proteomes" id="UP001647436"/>
    </source>
</evidence>
<keyword evidence="1" id="KW-0812">Transmembrane</keyword>
<accession>A0ABS5LPF7</accession>
<organism evidence="2 3">
    <name type="scientific">Comamonas brasiliensis</name>
    <dbReference type="NCBI Taxonomy" id="1812482"/>
    <lineage>
        <taxon>Bacteria</taxon>
        <taxon>Pseudomonadati</taxon>
        <taxon>Pseudomonadota</taxon>
        <taxon>Betaproteobacteria</taxon>
        <taxon>Burkholderiales</taxon>
        <taxon>Comamonadaceae</taxon>
        <taxon>Comamonas</taxon>
    </lineage>
</organism>
<evidence type="ECO:0008006" key="4">
    <source>
        <dbReference type="Google" id="ProtNLM"/>
    </source>
</evidence>
<reference evidence="2 3" key="1">
    <citation type="submission" date="2020-03" db="EMBL/GenBank/DDBJ databases">
        <title>The role of nitrogen metabolism on polyethylene biodegradation.</title>
        <authorList>
            <person name="Peixoto J."/>
            <person name="Vizzotto C.S."/>
            <person name="Ramos A."/>
            <person name="Alves G."/>
            <person name="Steindorff A."/>
            <person name="Kruger R."/>
        </authorList>
    </citation>
    <scope>NUCLEOTIDE SEQUENCE [LARGE SCALE GENOMIC DNA]</scope>
    <source>
        <strain evidence="2 3">PE63</strain>
    </source>
</reference>
<keyword evidence="1" id="KW-0472">Membrane</keyword>
<dbReference type="EMBL" id="JAANES010000001">
    <property type="protein sequence ID" value="MBS3018379.1"/>
    <property type="molecule type" value="Genomic_DNA"/>
</dbReference>
<sequence>MGHYDPGKWQRENPFTGARNEMSFLSKLILTIALLLVGALAYRYQAEILRFFQRPPAAASQRSAVRQPEPTVVAPRVLAPETPRLESTGQIYRCGNTYSNSPCDGGKQLAQQSSRPVDRSETKEIYLCKDFQDRLTWESVPCSANGRFMDRIARVPAHVSWEEQMAIARQQRDKAYAIAAEQVVPVTSRSISSTPNECQMLEQHIRALDAECRVNACGMKRLDDIRATRKEARDRQFRIGC</sequence>
<evidence type="ECO:0000256" key="1">
    <source>
        <dbReference type="SAM" id="Phobius"/>
    </source>
</evidence>
<keyword evidence="1" id="KW-1133">Transmembrane helix</keyword>
<protein>
    <recommendedName>
        <fullName evidence="4">DUF4124 domain-containing protein</fullName>
    </recommendedName>
</protein>
<evidence type="ECO:0000313" key="2">
    <source>
        <dbReference type="EMBL" id="MBS3018379.1"/>
    </source>
</evidence>
<feature type="transmembrane region" description="Helical" evidence="1">
    <location>
        <begin position="24"/>
        <end position="44"/>
    </location>
</feature>
<proteinExistence type="predicted"/>
<keyword evidence="3" id="KW-1185">Reference proteome</keyword>
<name>A0ABS5LPF7_9BURK</name>